<dbReference type="AlphaFoldDB" id="A0A0K2VCU6"/>
<name>A0A0K2VCU6_LEPSM</name>
<evidence type="ECO:0000313" key="1">
    <source>
        <dbReference type="EMBL" id="CDW48140.1"/>
    </source>
</evidence>
<dbReference type="InterPro" id="IPR036397">
    <property type="entry name" value="RNaseH_sf"/>
</dbReference>
<organism evidence="1">
    <name type="scientific">Lepeophtheirus salmonis</name>
    <name type="common">Salmon louse</name>
    <name type="synonym">Caligus salmonis</name>
    <dbReference type="NCBI Taxonomy" id="72036"/>
    <lineage>
        <taxon>Eukaryota</taxon>
        <taxon>Metazoa</taxon>
        <taxon>Ecdysozoa</taxon>
        <taxon>Arthropoda</taxon>
        <taxon>Crustacea</taxon>
        <taxon>Multicrustacea</taxon>
        <taxon>Hexanauplia</taxon>
        <taxon>Copepoda</taxon>
        <taxon>Siphonostomatoida</taxon>
        <taxon>Caligidae</taxon>
        <taxon>Lepeophtheirus</taxon>
    </lineage>
</organism>
<accession>A0A0K2VCU6</accession>
<dbReference type="Gene3D" id="3.30.420.10">
    <property type="entry name" value="Ribonuclease H-like superfamily/Ribonuclease H"/>
    <property type="match status" value="1"/>
</dbReference>
<protein>
    <submittedName>
        <fullName evidence="1">Uncharacterized protein</fullName>
    </submittedName>
</protein>
<sequence>MVLGIVTSDGSNMPAHYFKANVKANTYVYYNVLRYHVVPWLKSTFPRDKYVFTKTAPRHIFLDEEHAAFWPTNFWPSSSHDVSLLEFAVWCFLEGKTNKTYHLNGNPLKVVITEEWNNLSWVLIKVSCASFRPPIEAIIQNEGGHIQ</sequence>
<proteinExistence type="predicted"/>
<reference evidence="1" key="1">
    <citation type="submission" date="2014-05" db="EMBL/GenBank/DDBJ databases">
        <authorList>
            <person name="Chronopoulou M."/>
        </authorList>
    </citation>
    <scope>NUCLEOTIDE SEQUENCE</scope>
    <source>
        <tissue evidence="1">Whole organism</tissue>
    </source>
</reference>
<dbReference type="GO" id="GO:0003676">
    <property type="term" value="F:nucleic acid binding"/>
    <property type="evidence" value="ECO:0007669"/>
    <property type="project" value="InterPro"/>
</dbReference>
<dbReference type="EMBL" id="HACA01030779">
    <property type="protein sequence ID" value="CDW48140.1"/>
    <property type="molecule type" value="Transcribed_RNA"/>
</dbReference>